<evidence type="ECO:0000313" key="2">
    <source>
        <dbReference type="Proteomes" id="UP000616595"/>
    </source>
</evidence>
<dbReference type="Pfam" id="PF12640">
    <property type="entry name" value="UPF0489"/>
    <property type="match status" value="1"/>
</dbReference>
<dbReference type="AlphaFoldDB" id="A0A923KSL8"/>
<organism evidence="1 2">
    <name type="scientific">Acetobacterium paludosum</name>
    <dbReference type="NCBI Taxonomy" id="52693"/>
    <lineage>
        <taxon>Bacteria</taxon>
        <taxon>Bacillati</taxon>
        <taxon>Bacillota</taxon>
        <taxon>Clostridia</taxon>
        <taxon>Eubacteriales</taxon>
        <taxon>Eubacteriaceae</taxon>
        <taxon>Acetobacterium</taxon>
    </lineage>
</organism>
<dbReference type="EMBL" id="WJBD01000009">
    <property type="protein sequence ID" value="MBC3888517.1"/>
    <property type="molecule type" value="Genomic_DNA"/>
</dbReference>
<name>A0A923KSL8_9FIRM</name>
<reference evidence="1" key="1">
    <citation type="submission" date="2019-10" db="EMBL/GenBank/DDBJ databases">
        <authorList>
            <person name="Ross D.E."/>
            <person name="Gulliver D."/>
        </authorList>
    </citation>
    <scope>NUCLEOTIDE SEQUENCE</scope>
    <source>
        <strain evidence="1">DER-2019</strain>
    </source>
</reference>
<evidence type="ECO:0000313" key="1">
    <source>
        <dbReference type="EMBL" id="MBC3888517.1"/>
    </source>
</evidence>
<dbReference type="Proteomes" id="UP000616595">
    <property type="component" value="Unassembled WGS sequence"/>
</dbReference>
<proteinExistence type="predicted"/>
<dbReference type="RefSeq" id="WP_148567998.1">
    <property type="nucleotide sequence ID" value="NZ_RXYA01000013.1"/>
</dbReference>
<gene>
    <name evidence="1" type="ORF">GH810_09370</name>
</gene>
<comment type="caution">
    <text evidence="1">The sequence shown here is derived from an EMBL/GenBank/DDBJ whole genome shotgun (WGS) entry which is preliminary data.</text>
</comment>
<protein>
    <submittedName>
        <fullName evidence="1">Uncharacterized protein</fullName>
    </submittedName>
</protein>
<reference evidence="1" key="2">
    <citation type="submission" date="2020-10" db="EMBL/GenBank/DDBJ databases">
        <title>Comparative genomics of the Acetobacterium genus.</title>
        <authorList>
            <person name="Marshall C."/>
            <person name="May H."/>
            <person name="Norman S."/>
        </authorList>
    </citation>
    <scope>NUCLEOTIDE SEQUENCE</scope>
    <source>
        <strain evidence="1">DER-2019</strain>
    </source>
</reference>
<dbReference type="OrthoDB" id="1887524at2"/>
<dbReference type="InterPro" id="IPR024131">
    <property type="entry name" value="UPF0489"/>
</dbReference>
<keyword evidence="2" id="KW-1185">Reference proteome</keyword>
<accession>A0A923KSL8</accession>
<sequence>MKNNNLKPKCLCVKGKNIMVVDDHQYALLVWGQLFQQSKKSSVLVSIDYHPDTNPSFWLYAYQKAMAINPDKEAALVDRFQKKILSMLDPLNLKTIEDAMGKLRNDEHIYTAMELGYIKDYHMINCMEKHQYPRGHHYLVSENHFGSLDDHMFEDSVFSMKNLSQDNLILDIDLDYFSSLKSFDLDLNRNTVFSQLVNRAKLITIARSESYFNYLKKEDCTIKECEEELIYLLEDVLKKRSPE</sequence>